<proteinExistence type="predicted"/>
<keyword evidence="1" id="KW-1133">Transmembrane helix</keyword>
<feature type="transmembrane region" description="Helical" evidence="1">
    <location>
        <begin position="26"/>
        <end position="44"/>
    </location>
</feature>
<organism evidence="2 3">
    <name type="scientific">Thermomonas brevis</name>
    <dbReference type="NCBI Taxonomy" id="215691"/>
    <lineage>
        <taxon>Bacteria</taxon>
        <taxon>Pseudomonadati</taxon>
        <taxon>Pseudomonadota</taxon>
        <taxon>Gammaproteobacteria</taxon>
        <taxon>Lysobacterales</taxon>
        <taxon>Lysobacteraceae</taxon>
        <taxon>Thermomonas</taxon>
    </lineage>
</organism>
<keyword evidence="1" id="KW-0812">Transmembrane</keyword>
<feature type="transmembrane region" description="Helical" evidence="1">
    <location>
        <begin position="89"/>
        <end position="108"/>
    </location>
</feature>
<dbReference type="GO" id="GO:0016746">
    <property type="term" value="F:acyltransferase activity"/>
    <property type="evidence" value="ECO:0007669"/>
    <property type="project" value="UniProtKB-KW"/>
</dbReference>
<sequence length="198" mass="21253">MLGLALILACSLLLDGQRAYPGAWALLPTLGAVLAVLAGSLPHGQRGAGSLLALPPLQWLGRISYSWYLWHWPVLLLGLAWAYDATPALRALLVGISLVLAAVSHALVEAPLRHWKQWLAWPRAAALASLAAMAGMALLATHWSRQASDALQSRHCNATQPRGWTRKPSTPWVAMTGTAARRCASAASAARRHRVPQC</sequence>
<keyword evidence="2" id="KW-0012">Acyltransferase</keyword>
<dbReference type="PANTHER" id="PTHR23028:SF53">
    <property type="entry name" value="ACYL_TRANSF_3 DOMAIN-CONTAINING PROTEIN"/>
    <property type="match status" value="1"/>
</dbReference>
<keyword evidence="1" id="KW-0472">Membrane</keyword>
<name>A0A7G9QQS1_9GAMM</name>
<dbReference type="GO" id="GO:0009103">
    <property type="term" value="P:lipopolysaccharide biosynthetic process"/>
    <property type="evidence" value="ECO:0007669"/>
    <property type="project" value="TreeGrafter"/>
</dbReference>
<reference evidence="2 3" key="1">
    <citation type="submission" date="2020-08" db="EMBL/GenBank/DDBJ databases">
        <title>Genome sequence of Thermomonas brevis KACC 16975T.</title>
        <authorList>
            <person name="Hyun D.-W."/>
            <person name="Bae J.-W."/>
        </authorList>
    </citation>
    <scope>NUCLEOTIDE SEQUENCE [LARGE SCALE GENOMIC DNA]</scope>
    <source>
        <strain evidence="2 3">KACC 16975</strain>
    </source>
</reference>
<dbReference type="InterPro" id="IPR050879">
    <property type="entry name" value="Acyltransferase_3"/>
</dbReference>
<dbReference type="KEGG" id="tbv:H9L17_10825"/>
<accession>A0A7G9QQS1</accession>
<protein>
    <submittedName>
        <fullName evidence="2">Acyltransferase</fullName>
    </submittedName>
</protein>
<evidence type="ECO:0000313" key="2">
    <source>
        <dbReference type="EMBL" id="QNN45696.1"/>
    </source>
</evidence>
<feature type="transmembrane region" description="Helical" evidence="1">
    <location>
        <begin position="65"/>
        <end position="83"/>
    </location>
</feature>
<evidence type="ECO:0000256" key="1">
    <source>
        <dbReference type="SAM" id="Phobius"/>
    </source>
</evidence>
<dbReference type="RefSeq" id="WP_187569464.1">
    <property type="nucleotide sequence ID" value="NZ_CP060711.1"/>
</dbReference>
<feature type="transmembrane region" description="Helical" evidence="1">
    <location>
        <begin position="120"/>
        <end position="143"/>
    </location>
</feature>
<dbReference type="AlphaFoldDB" id="A0A7G9QQS1"/>
<evidence type="ECO:0000313" key="3">
    <source>
        <dbReference type="Proteomes" id="UP000515977"/>
    </source>
</evidence>
<keyword evidence="3" id="KW-1185">Reference proteome</keyword>
<dbReference type="PANTHER" id="PTHR23028">
    <property type="entry name" value="ACETYLTRANSFERASE"/>
    <property type="match status" value="1"/>
</dbReference>
<dbReference type="Proteomes" id="UP000515977">
    <property type="component" value="Chromosome"/>
</dbReference>
<gene>
    <name evidence="2" type="ORF">H9L17_10825</name>
</gene>
<keyword evidence="2" id="KW-0808">Transferase</keyword>
<dbReference type="EMBL" id="CP060711">
    <property type="protein sequence ID" value="QNN45696.1"/>
    <property type="molecule type" value="Genomic_DNA"/>
</dbReference>
<dbReference type="GO" id="GO:0016020">
    <property type="term" value="C:membrane"/>
    <property type="evidence" value="ECO:0007669"/>
    <property type="project" value="TreeGrafter"/>
</dbReference>